<protein>
    <submittedName>
        <fullName evidence="1">Uncharacterized protein</fullName>
    </submittedName>
</protein>
<comment type="caution">
    <text evidence="1">The sequence shown here is derived from an EMBL/GenBank/DDBJ whole genome shotgun (WGS) entry which is preliminary data.</text>
</comment>
<accession>A0A9W8QAS2</accession>
<dbReference type="RefSeq" id="XP_056051887.1">
    <property type="nucleotide sequence ID" value="XM_056199993.1"/>
</dbReference>
<dbReference type="EMBL" id="JAJHUN010000009">
    <property type="protein sequence ID" value="KAJ4150173.1"/>
    <property type="molecule type" value="Genomic_DNA"/>
</dbReference>
<proteinExistence type="predicted"/>
<dbReference type="KEGG" id="amus:LMH87_010936"/>
<reference evidence="1" key="1">
    <citation type="journal article" date="2023" name="Access Microbiol">
        <title>De-novo genome assembly for Akanthomyces muscarius, a biocontrol agent of insect agricultural pests.</title>
        <authorList>
            <person name="Erdos Z."/>
            <person name="Studholme D.J."/>
            <person name="Raymond B."/>
            <person name="Sharma M."/>
        </authorList>
    </citation>
    <scope>NUCLEOTIDE SEQUENCE</scope>
    <source>
        <strain evidence="1">Ve6</strain>
    </source>
</reference>
<keyword evidence="2" id="KW-1185">Reference proteome</keyword>
<dbReference type="Proteomes" id="UP001144673">
    <property type="component" value="Chromosome 4"/>
</dbReference>
<gene>
    <name evidence="1" type="ORF">LMH87_010936</name>
</gene>
<dbReference type="GeneID" id="80898095"/>
<name>A0A9W8QAS2_AKAMU</name>
<sequence length="221" mass="24442">MRSSIRHAERRGPGRDVAQLQASHTYLRQLTLHCIYTWAPSSRPYADDGMCVLSCSPSVFYRSCDLQVMVLSCKSAVIDHPKAVFRQLDGKQLKLAVNGASFAVTTITHWAPAEREALDSLLATLTFLGFAVGRRKGGSWLFNRAAAAAGMPPHIVMPDICSGVDWCREIARQQEDGTDYDFCTELSHTVVRCASPADLSLGKLLCLLTIKSEFCLFEKTR</sequence>
<evidence type="ECO:0000313" key="2">
    <source>
        <dbReference type="Proteomes" id="UP001144673"/>
    </source>
</evidence>
<evidence type="ECO:0000313" key="1">
    <source>
        <dbReference type="EMBL" id="KAJ4150173.1"/>
    </source>
</evidence>
<dbReference type="AlphaFoldDB" id="A0A9W8QAS2"/>
<organism evidence="1 2">
    <name type="scientific">Akanthomyces muscarius</name>
    <name type="common">Entomopathogenic fungus</name>
    <name type="synonym">Lecanicillium muscarium</name>
    <dbReference type="NCBI Taxonomy" id="2231603"/>
    <lineage>
        <taxon>Eukaryota</taxon>
        <taxon>Fungi</taxon>
        <taxon>Dikarya</taxon>
        <taxon>Ascomycota</taxon>
        <taxon>Pezizomycotina</taxon>
        <taxon>Sordariomycetes</taxon>
        <taxon>Hypocreomycetidae</taxon>
        <taxon>Hypocreales</taxon>
        <taxon>Cordycipitaceae</taxon>
        <taxon>Akanthomyces</taxon>
    </lineage>
</organism>